<evidence type="ECO:0000313" key="1">
    <source>
        <dbReference type="EMBL" id="GAA1673068.1"/>
    </source>
</evidence>
<keyword evidence="2" id="KW-1185">Reference proteome</keyword>
<organism evidence="1 2">
    <name type="scientific">Nonomuraea maheshkhaliensis</name>
    <dbReference type="NCBI Taxonomy" id="419590"/>
    <lineage>
        <taxon>Bacteria</taxon>
        <taxon>Bacillati</taxon>
        <taxon>Actinomycetota</taxon>
        <taxon>Actinomycetes</taxon>
        <taxon>Streptosporangiales</taxon>
        <taxon>Streptosporangiaceae</taxon>
        <taxon>Nonomuraea</taxon>
    </lineage>
</organism>
<evidence type="ECO:0000313" key="2">
    <source>
        <dbReference type="Proteomes" id="UP001500064"/>
    </source>
</evidence>
<comment type="caution">
    <text evidence="1">The sequence shown here is derived from an EMBL/GenBank/DDBJ whole genome shotgun (WGS) entry which is preliminary data.</text>
</comment>
<protein>
    <submittedName>
        <fullName evidence="1">Uncharacterized protein</fullName>
    </submittedName>
</protein>
<sequence length="174" mass="18761">MGARGGDPIEISSWINETKSERARLEGELKAVPAAQRVTVAEIRAMIEEVGDLVRLVSEADPDDKAGLYGRLGLKLTCYPEKQYVEARIQPEPPHVRAVCVRGETLPIRTCRSAPPPRLFSLVGRDEPPWSRIWGPCAASGGRRSPGFSAPGTRNQAGGAAPLADVIMRPVGNI</sequence>
<dbReference type="EMBL" id="BAAAMU010000094">
    <property type="protein sequence ID" value="GAA1673068.1"/>
    <property type="molecule type" value="Genomic_DNA"/>
</dbReference>
<accession>A0ABN2GL34</accession>
<name>A0ABN2GL34_9ACTN</name>
<dbReference type="Proteomes" id="UP001500064">
    <property type="component" value="Unassembled WGS sequence"/>
</dbReference>
<proteinExistence type="predicted"/>
<gene>
    <name evidence="1" type="ORF">GCM10009733_082760</name>
</gene>
<reference evidence="1 2" key="1">
    <citation type="journal article" date="2019" name="Int. J. Syst. Evol. Microbiol.">
        <title>The Global Catalogue of Microorganisms (GCM) 10K type strain sequencing project: providing services to taxonomists for standard genome sequencing and annotation.</title>
        <authorList>
            <consortium name="The Broad Institute Genomics Platform"/>
            <consortium name="The Broad Institute Genome Sequencing Center for Infectious Disease"/>
            <person name="Wu L."/>
            <person name="Ma J."/>
        </authorList>
    </citation>
    <scope>NUCLEOTIDE SEQUENCE [LARGE SCALE GENOMIC DNA]</scope>
    <source>
        <strain evidence="1 2">JCM 13929</strain>
    </source>
</reference>